<keyword evidence="2" id="KW-1185">Reference proteome</keyword>
<accession>A0ABR7YKU1</accession>
<dbReference type="InterPro" id="IPR016084">
    <property type="entry name" value="Haem_Oase-like_multi-hlx"/>
</dbReference>
<evidence type="ECO:0000313" key="1">
    <source>
        <dbReference type="EMBL" id="MBD1431933.1"/>
    </source>
</evidence>
<comment type="caution">
    <text evidence="1">The sequence shown here is derived from an EMBL/GenBank/DDBJ whole genome shotgun (WGS) entry which is preliminary data.</text>
</comment>
<sequence>MVSTKIKEATKQAHQELEKTVVLQLKQVRSEADYARVLKNFYAYFSVVEKAIAPYIDSNTLPDIAERRNSTYIKRDIEELGSDATDLPAASAPVIHNTAQAFGALYVLEGSIMGGPYIVQMLQKYGMEKGFHFFSGYGADSGKMWQTFTAILNSVPQTVEDEEAMLQTANETFQRFGEVFAGAQSIA</sequence>
<proteinExistence type="predicted"/>
<dbReference type="Pfam" id="PF01126">
    <property type="entry name" value="Heme_oxygenase"/>
    <property type="match status" value="1"/>
</dbReference>
<protein>
    <submittedName>
        <fullName evidence="1">Biliverdin-producing heme oxygenase</fullName>
    </submittedName>
</protein>
<organism evidence="1 2">
    <name type="scientific">Sphingobacterium micropteri</name>
    <dbReference type="NCBI Taxonomy" id="2763501"/>
    <lineage>
        <taxon>Bacteria</taxon>
        <taxon>Pseudomonadati</taxon>
        <taxon>Bacteroidota</taxon>
        <taxon>Sphingobacteriia</taxon>
        <taxon>Sphingobacteriales</taxon>
        <taxon>Sphingobacteriaceae</taxon>
        <taxon>Sphingobacterium</taxon>
    </lineage>
</organism>
<dbReference type="Gene3D" id="1.20.910.10">
    <property type="entry name" value="Heme oxygenase-like"/>
    <property type="match status" value="1"/>
</dbReference>
<dbReference type="EMBL" id="JACOIK010000002">
    <property type="protein sequence ID" value="MBD1431933.1"/>
    <property type="molecule type" value="Genomic_DNA"/>
</dbReference>
<dbReference type="Proteomes" id="UP000602759">
    <property type="component" value="Unassembled WGS sequence"/>
</dbReference>
<gene>
    <name evidence="1" type="ORF">H8B06_03765</name>
</gene>
<dbReference type="RefSeq" id="WP_190992963.1">
    <property type="nucleotide sequence ID" value="NZ_JACOIK010000002.1"/>
</dbReference>
<dbReference type="CDD" id="cd19166">
    <property type="entry name" value="HemeO-bac"/>
    <property type="match status" value="1"/>
</dbReference>
<evidence type="ECO:0000313" key="2">
    <source>
        <dbReference type="Proteomes" id="UP000602759"/>
    </source>
</evidence>
<reference evidence="1 2" key="1">
    <citation type="submission" date="2020-08" db="EMBL/GenBank/DDBJ databases">
        <title>Sphingobacterium sp. DN00404 isolated from aquaculture water.</title>
        <authorList>
            <person name="Zhang M."/>
        </authorList>
    </citation>
    <scope>NUCLEOTIDE SEQUENCE [LARGE SCALE GENOMIC DNA]</scope>
    <source>
        <strain evidence="1 2">DN00404</strain>
    </source>
</reference>
<dbReference type="InterPro" id="IPR016053">
    <property type="entry name" value="Haem_Oase-like"/>
</dbReference>
<name>A0ABR7YKU1_9SPHI</name>
<dbReference type="SUPFAM" id="SSF48613">
    <property type="entry name" value="Heme oxygenase-like"/>
    <property type="match status" value="1"/>
</dbReference>